<reference evidence="3 4" key="1">
    <citation type="submission" date="2020-08" db="EMBL/GenBank/DDBJ databases">
        <authorList>
            <person name="Kim C.M."/>
        </authorList>
    </citation>
    <scope>NUCLEOTIDE SEQUENCE [LARGE SCALE GENOMIC DNA]</scope>
    <source>
        <strain evidence="3 4">UL070</strain>
    </source>
</reference>
<gene>
    <name evidence="3" type="ORF">H3H51_06155</name>
</gene>
<dbReference type="PROSITE" id="PS51257">
    <property type="entry name" value="PROKAR_LIPOPROTEIN"/>
    <property type="match status" value="1"/>
</dbReference>
<name>A0A7W4QC55_9GAMM</name>
<keyword evidence="2" id="KW-0732">Signal</keyword>
<accession>A0A7W4QC55</accession>
<dbReference type="AlphaFoldDB" id="A0A7W4QC55"/>
<evidence type="ECO:0000313" key="4">
    <source>
        <dbReference type="Proteomes" id="UP000542720"/>
    </source>
</evidence>
<dbReference type="Gene3D" id="3.40.50.1820">
    <property type="entry name" value="alpha/beta hydrolase"/>
    <property type="match status" value="1"/>
</dbReference>
<proteinExistence type="predicted"/>
<protein>
    <submittedName>
        <fullName evidence="3">Alpha/beta hydrolase</fullName>
    </submittedName>
</protein>
<feature type="signal peptide" evidence="2">
    <location>
        <begin position="1"/>
        <end position="21"/>
    </location>
</feature>
<evidence type="ECO:0000256" key="2">
    <source>
        <dbReference type="SAM" id="SignalP"/>
    </source>
</evidence>
<organism evidence="3 4">
    <name type="scientific">Aquipseudomonas ullengensis</name>
    <dbReference type="NCBI Taxonomy" id="2759166"/>
    <lineage>
        <taxon>Bacteria</taxon>
        <taxon>Pseudomonadati</taxon>
        <taxon>Pseudomonadota</taxon>
        <taxon>Gammaproteobacteria</taxon>
        <taxon>Pseudomonadales</taxon>
        <taxon>Pseudomonadaceae</taxon>
        <taxon>Aquipseudomonas</taxon>
    </lineage>
</organism>
<dbReference type="InterPro" id="IPR029058">
    <property type="entry name" value="AB_hydrolase_fold"/>
</dbReference>
<comment type="caution">
    <text evidence="3">The sequence shown here is derived from an EMBL/GenBank/DDBJ whole genome shotgun (WGS) entry which is preliminary data.</text>
</comment>
<feature type="compositionally biased region" description="Gly residues" evidence="1">
    <location>
        <begin position="286"/>
        <end position="326"/>
    </location>
</feature>
<sequence length="391" mass="40710">MRLALPCFALPLCLGLLTACAGHPEPPTNPADAMQPYLQAAYQPAAHVPVTGWDALWMLGEEAVEVSWLAPREAQGAPLIVYLPGLGEGSRAGEQWRRAWAEAGYAVLSVQPKRYGRAIYSSNEAQAGVFYGLAQRSYAASALQGRIEVLEQVLGEVRRRAQAGEFAGVELKPVAVAGFDLGAQTAAALAGERDAREPMPAGWQPQAVILLSPYAPSQADPQRFARIATSVLAVTGPRDEDPFSWVSPPSRRQQLWQGLQVAGSYQLLSRSASHALLSGSLAGMPPGEGRGGKPPRGSEGGGPGGSGAGGPGGGGPGGPGGPGRGGEVFASRAGHGQGVEETFDPRQAASVQAVSLAFLDARVRHSAAAQAWLDQAAEQWLQPVASLQRKP</sequence>
<keyword evidence="4" id="KW-1185">Reference proteome</keyword>
<keyword evidence="3" id="KW-0378">Hydrolase</keyword>
<dbReference type="RefSeq" id="WP_183088170.1">
    <property type="nucleotide sequence ID" value="NZ_JACJUD010000002.1"/>
</dbReference>
<evidence type="ECO:0000256" key="1">
    <source>
        <dbReference type="SAM" id="MobiDB-lite"/>
    </source>
</evidence>
<evidence type="ECO:0000313" key="3">
    <source>
        <dbReference type="EMBL" id="MBB2494596.1"/>
    </source>
</evidence>
<dbReference type="SUPFAM" id="SSF53474">
    <property type="entry name" value="alpha/beta-Hydrolases"/>
    <property type="match status" value="1"/>
</dbReference>
<dbReference type="EMBL" id="JACJUD010000002">
    <property type="protein sequence ID" value="MBB2494596.1"/>
    <property type="molecule type" value="Genomic_DNA"/>
</dbReference>
<dbReference type="GO" id="GO:0016787">
    <property type="term" value="F:hydrolase activity"/>
    <property type="evidence" value="ECO:0007669"/>
    <property type="project" value="UniProtKB-KW"/>
</dbReference>
<feature type="region of interest" description="Disordered" evidence="1">
    <location>
        <begin position="278"/>
        <end position="347"/>
    </location>
</feature>
<dbReference type="Proteomes" id="UP000542720">
    <property type="component" value="Unassembled WGS sequence"/>
</dbReference>
<feature type="chain" id="PRO_5030877056" evidence="2">
    <location>
        <begin position="22"/>
        <end position="391"/>
    </location>
</feature>